<name>A0ABR2U9U3_9ROSI</name>
<dbReference type="EMBL" id="JBBPBN010000001">
    <property type="protein sequence ID" value="KAK9046341.1"/>
    <property type="molecule type" value="Genomic_DNA"/>
</dbReference>
<reference evidence="1 2" key="1">
    <citation type="journal article" date="2024" name="G3 (Bethesda)">
        <title>Genome assembly of Hibiscus sabdariffa L. provides insights into metabolisms of medicinal natural products.</title>
        <authorList>
            <person name="Kim T."/>
        </authorList>
    </citation>
    <scope>NUCLEOTIDE SEQUENCE [LARGE SCALE GENOMIC DNA]</scope>
    <source>
        <strain evidence="1">TK-2024</strain>
        <tissue evidence="1">Old leaves</tissue>
    </source>
</reference>
<accession>A0ABR2U9U3</accession>
<proteinExistence type="predicted"/>
<gene>
    <name evidence="1" type="ORF">V6N11_052233</name>
</gene>
<dbReference type="Proteomes" id="UP001396334">
    <property type="component" value="Unassembled WGS sequence"/>
</dbReference>
<sequence length="98" mass="11127">MVLKDTTTTTMQFQNELLNCENQSLRRGHGSLGISEAESRYSQQHVKAVFMTPLILPSTSLTIFSYHLNDINQRCLRNAPLKIVARLGECPSQDRYKA</sequence>
<protein>
    <submittedName>
        <fullName evidence="1">Uncharacterized protein</fullName>
    </submittedName>
</protein>
<comment type="caution">
    <text evidence="1">The sequence shown here is derived from an EMBL/GenBank/DDBJ whole genome shotgun (WGS) entry which is preliminary data.</text>
</comment>
<evidence type="ECO:0000313" key="2">
    <source>
        <dbReference type="Proteomes" id="UP001396334"/>
    </source>
</evidence>
<evidence type="ECO:0000313" key="1">
    <source>
        <dbReference type="EMBL" id="KAK9046341.1"/>
    </source>
</evidence>
<organism evidence="1 2">
    <name type="scientific">Hibiscus sabdariffa</name>
    <name type="common">roselle</name>
    <dbReference type="NCBI Taxonomy" id="183260"/>
    <lineage>
        <taxon>Eukaryota</taxon>
        <taxon>Viridiplantae</taxon>
        <taxon>Streptophyta</taxon>
        <taxon>Embryophyta</taxon>
        <taxon>Tracheophyta</taxon>
        <taxon>Spermatophyta</taxon>
        <taxon>Magnoliopsida</taxon>
        <taxon>eudicotyledons</taxon>
        <taxon>Gunneridae</taxon>
        <taxon>Pentapetalae</taxon>
        <taxon>rosids</taxon>
        <taxon>malvids</taxon>
        <taxon>Malvales</taxon>
        <taxon>Malvaceae</taxon>
        <taxon>Malvoideae</taxon>
        <taxon>Hibiscus</taxon>
    </lineage>
</organism>
<keyword evidence="2" id="KW-1185">Reference proteome</keyword>